<accession>A0A9R1TVA0</accession>
<dbReference type="Pfam" id="PF15868">
    <property type="entry name" value="MBF2"/>
    <property type="match status" value="1"/>
</dbReference>
<reference evidence="5" key="2">
    <citation type="submission" date="2025-04" db="UniProtKB">
        <authorList>
            <consortium name="RefSeq"/>
        </authorList>
    </citation>
    <scope>IDENTIFICATION</scope>
    <source>
        <strain evidence="5">USDA-PBARC FA_bdor</strain>
        <tissue evidence="5">Whole organism</tissue>
    </source>
</reference>
<dbReference type="EMBL" id="GBYB01005875">
    <property type="protein sequence ID" value="JAG75642.1"/>
    <property type="molecule type" value="Transcribed_RNA"/>
</dbReference>
<protein>
    <submittedName>
        <fullName evidence="5">Probable salivary secreted peptide</fullName>
    </submittedName>
    <submittedName>
        <fullName evidence="3">SSP_0 protein</fullName>
    </submittedName>
</protein>
<keyword evidence="2" id="KW-0732">Signal</keyword>
<evidence type="ECO:0000313" key="3">
    <source>
        <dbReference type="EMBL" id="JAG75642.1"/>
    </source>
</evidence>
<keyword evidence="4" id="KW-1185">Reference proteome</keyword>
<feature type="chain" id="PRO_5044541678" evidence="2">
    <location>
        <begin position="18"/>
        <end position="134"/>
    </location>
</feature>
<dbReference type="Proteomes" id="UP000694866">
    <property type="component" value="Unplaced"/>
</dbReference>
<gene>
    <name evidence="3" type="primary">SSP_0</name>
    <name evidence="5" type="synonym">LOC105263149</name>
    <name evidence="3" type="ORF">g.4226</name>
</gene>
<evidence type="ECO:0000313" key="5">
    <source>
        <dbReference type="RefSeq" id="XP_011297481.1"/>
    </source>
</evidence>
<feature type="signal peptide" evidence="2">
    <location>
        <begin position="1"/>
        <end position="17"/>
    </location>
</feature>
<accession>A0A0C9RC63</accession>
<evidence type="ECO:0000313" key="4">
    <source>
        <dbReference type="Proteomes" id="UP000694866"/>
    </source>
</evidence>
<reference evidence="3" key="1">
    <citation type="submission" date="2015-01" db="EMBL/GenBank/DDBJ databases">
        <title>Transcriptome Assembly of Fopius arisanus.</title>
        <authorList>
            <person name="Geib S."/>
        </authorList>
    </citation>
    <scope>NUCLEOTIDE SEQUENCE</scope>
</reference>
<evidence type="ECO:0000256" key="2">
    <source>
        <dbReference type="SAM" id="SignalP"/>
    </source>
</evidence>
<feature type="compositionally biased region" description="Pro residues" evidence="1">
    <location>
        <begin position="115"/>
        <end position="126"/>
    </location>
</feature>
<dbReference type="KEGG" id="fas:105263149"/>
<organism evidence="3">
    <name type="scientific">Fopius arisanus</name>
    <dbReference type="NCBI Taxonomy" id="64838"/>
    <lineage>
        <taxon>Eukaryota</taxon>
        <taxon>Metazoa</taxon>
        <taxon>Ecdysozoa</taxon>
        <taxon>Arthropoda</taxon>
        <taxon>Hexapoda</taxon>
        <taxon>Insecta</taxon>
        <taxon>Pterygota</taxon>
        <taxon>Neoptera</taxon>
        <taxon>Endopterygota</taxon>
        <taxon>Hymenoptera</taxon>
        <taxon>Apocrita</taxon>
        <taxon>Ichneumonoidea</taxon>
        <taxon>Braconidae</taxon>
        <taxon>Opiinae</taxon>
        <taxon>Fopius</taxon>
    </lineage>
</organism>
<dbReference type="InterPro" id="IPR031734">
    <property type="entry name" value="MBF2"/>
</dbReference>
<dbReference type="GeneID" id="105263149"/>
<dbReference type="AlphaFoldDB" id="A0A0C9RC63"/>
<dbReference type="RefSeq" id="XP_011297481.1">
    <property type="nucleotide sequence ID" value="XM_011299179.1"/>
</dbReference>
<sequence length="134" mass="13454">MKFAALILLSLGVLATADLHAGEREAGDVLVASKPIVRKAAPGRPGVAIQGLGSPGRITAVNAVNNAGSNATVRIVGGGPGQRKVILLAVSPFGQGINVTVDVYAVVPNSNGTTPRPPPPPPPPSNSTPVFLDI</sequence>
<name>A0A0C9RC63_9HYME</name>
<dbReference type="OrthoDB" id="7617138at2759"/>
<feature type="region of interest" description="Disordered" evidence="1">
    <location>
        <begin position="110"/>
        <end position="134"/>
    </location>
</feature>
<evidence type="ECO:0000256" key="1">
    <source>
        <dbReference type="SAM" id="MobiDB-lite"/>
    </source>
</evidence>
<proteinExistence type="predicted"/>